<dbReference type="GO" id="GO:0032259">
    <property type="term" value="P:methylation"/>
    <property type="evidence" value="ECO:0007669"/>
    <property type="project" value="UniProtKB-KW"/>
</dbReference>
<organism evidence="2 3">
    <name type="scientific">Paraflavitalea soli</name>
    <dbReference type="NCBI Taxonomy" id="2315862"/>
    <lineage>
        <taxon>Bacteria</taxon>
        <taxon>Pseudomonadati</taxon>
        <taxon>Bacteroidota</taxon>
        <taxon>Chitinophagia</taxon>
        <taxon>Chitinophagales</taxon>
        <taxon>Chitinophagaceae</taxon>
        <taxon>Paraflavitalea</taxon>
    </lineage>
</organism>
<dbReference type="SUPFAM" id="SSF53335">
    <property type="entry name" value="S-adenosyl-L-methionine-dependent methyltransferases"/>
    <property type="match status" value="1"/>
</dbReference>
<dbReference type="InterPro" id="IPR029063">
    <property type="entry name" value="SAM-dependent_MTases_sf"/>
</dbReference>
<dbReference type="InterPro" id="IPR013216">
    <property type="entry name" value="Methyltransf_11"/>
</dbReference>
<protein>
    <submittedName>
        <fullName evidence="2">Methyltransferase domain-containing protein</fullName>
    </submittedName>
</protein>
<dbReference type="OrthoDB" id="649979at2"/>
<feature type="domain" description="Methyltransferase type 11" evidence="1">
    <location>
        <begin position="152"/>
        <end position="242"/>
    </location>
</feature>
<keyword evidence="3" id="KW-1185">Reference proteome</keyword>
<dbReference type="RefSeq" id="WP_119050330.1">
    <property type="nucleotide sequence ID" value="NZ_CP032157.1"/>
</dbReference>
<reference evidence="2 3" key="1">
    <citation type="submission" date="2018-09" db="EMBL/GenBank/DDBJ databases">
        <title>Genome sequencing of strain 6GH32-13.</title>
        <authorList>
            <person name="Weon H.-Y."/>
            <person name="Heo J."/>
            <person name="Kwon S.-W."/>
        </authorList>
    </citation>
    <scope>NUCLEOTIDE SEQUENCE [LARGE SCALE GENOMIC DNA]</scope>
    <source>
        <strain evidence="2 3">5GH32-13</strain>
    </source>
</reference>
<evidence type="ECO:0000313" key="2">
    <source>
        <dbReference type="EMBL" id="AXY74443.1"/>
    </source>
</evidence>
<dbReference type="GO" id="GO:0008757">
    <property type="term" value="F:S-adenosylmethionine-dependent methyltransferase activity"/>
    <property type="evidence" value="ECO:0007669"/>
    <property type="project" value="InterPro"/>
</dbReference>
<dbReference type="CDD" id="cd02440">
    <property type="entry name" value="AdoMet_MTases"/>
    <property type="match status" value="1"/>
</dbReference>
<keyword evidence="2" id="KW-0489">Methyltransferase</keyword>
<dbReference type="KEGG" id="pseg:D3H65_10845"/>
<sequence>MQESLLVLLRCPVTKSDLQLQVIARGHKQYNGVQQEVIEEGILFAGEDWFYPVIKGIPRLIVEAYADYEPFLRQHIPDYDQRRQRLENKYHGFMRYVIKKNRRTKQSFAQEWRLFDYGKDKTWDADPAGMFQRFLDETAETRASLAGNLIFDAGCGNGLLNQSIAQHGATILGMDFSLSIEEAYRQNSQPNALFIQGDVQYPPVAFEQFDIVHCSGVLIHTNNPELSFSCLDPHVKPGGKLSVWLYHPRQDFIHNLFNFIRRFTSRLPLRLQYYLYGVTLLPVSYIIKRIKGNKQNIREMMIDILDWFTPEFRHQFEQQEAATWYYKRIYAGVTTTTVNLFGYNMVGIKQKVPSR</sequence>
<dbReference type="Pfam" id="PF08241">
    <property type="entry name" value="Methyltransf_11"/>
    <property type="match status" value="1"/>
</dbReference>
<dbReference type="AlphaFoldDB" id="A0A3B7MMA7"/>
<evidence type="ECO:0000259" key="1">
    <source>
        <dbReference type="Pfam" id="PF08241"/>
    </source>
</evidence>
<name>A0A3B7MMA7_9BACT</name>
<dbReference type="PANTHER" id="PTHR43861">
    <property type="entry name" value="TRANS-ACONITATE 2-METHYLTRANSFERASE-RELATED"/>
    <property type="match status" value="1"/>
</dbReference>
<dbReference type="Gene3D" id="3.40.50.150">
    <property type="entry name" value="Vaccinia Virus protein VP39"/>
    <property type="match status" value="1"/>
</dbReference>
<accession>A0A3B7MMA7</accession>
<dbReference type="SUPFAM" id="SSF158997">
    <property type="entry name" value="Trm112p-like"/>
    <property type="match status" value="1"/>
</dbReference>
<evidence type="ECO:0000313" key="3">
    <source>
        <dbReference type="Proteomes" id="UP000263900"/>
    </source>
</evidence>
<dbReference type="Proteomes" id="UP000263900">
    <property type="component" value="Chromosome"/>
</dbReference>
<proteinExistence type="predicted"/>
<keyword evidence="2" id="KW-0808">Transferase</keyword>
<gene>
    <name evidence="2" type="ORF">D3H65_10845</name>
</gene>
<dbReference type="EMBL" id="CP032157">
    <property type="protein sequence ID" value="AXY74443.1"/>
    <property type="molecule type" value="Genomic_DNA"/>
</dbReference>
<dbReference type="PANTHER" id="PTHR43861:SF1">
    <property type="entry name" value="TRANS-ACONITATE 2-METHYLTRANSFERASE"/>
    <property type="match status" value="1"/>
</dbReference>